<dbReference type="Pfam" id="PF13602">
    <property type="entry name" value="ADH_zinc_N_2"/>
    <property type="match status" value="1"/>
</dbReference>
<dbReference type="Gene3D" id="3.40.50.720">
    <property type="entry name" value="NAD(P)-binding Rossmann-like Domain"/>
    <property type="match status" value="1"/>
</dbReference>
<reference evidence="3" key="2">
    <citation type="submission" date="2019-06" db="EMBL/GenBank/DDBJ databases">
        <title>Co-occurence of chitin degradation, pigmentation and bioactivity in marine Pseudoalteromonas.</title>
        <authorList>
            <person name="Sonnenschein E.C."/>
            <person name="Bech P.K."/>
        </authorList>
    </citation>
    <scope>NUCLEOTIDE SEQUENCE [LARGE SCALE GENOMIC DNA]</scope>
    <source>
        <strain evidence="3">S2676</strain>
    </source>
</reference>
<dbReference type="InterPro" id="IPR050700">
    <property type="entry name" value="YIM1/Zinc_Alcohol_DH_Fams"/>
</dbReference>
<comment type="caution">
    <text evidence="2">The sequence shown here is derived from an EMBL/GenBank/DDBJ whole genome shotgun (WGS) entry which is preliminary data.</text>
</comment>
<evidence type="ECO:0000313" key="2">
    <source>
        <dbReference type="EMBL" id="TMP31507.1"/>
    </source>
</evidence>
<dbReference type="RefSeq" id="WP_138550772.1">
    <property type="nucleotide sequence ID" value="NZ_PNCH01000014.1"/>
</dbReference>
<dbReference type="EMBL" id="PNCI01000008">
    <property type="protein sequence ID" value="TMP31507.1"/>
    <property type="molecule type" value="Genomic_DNA"/>
</dbReference>
<feature type="domain" description="Enoyl reductase (ER)" evidence="1">
    <location>
        <begin position="16"/>
        <end position="309"/>
    </location>
</feature>
<organism evidence="2 3">
    <name type="scientific">Pseudoalteromonas rubra</name>
    <dbReference type="NCBI Taxonomy" id="43658"/>
    <lineage>
        <taxon>Bacteria</taxon>
        <taxon>Pseudomonadati</taxon>
        <taxon>Pseudomonadota</taxon>
        <taxon>Gammaproteobacteria</taxon>
        <taxon>Alteromonadales</taxon>
        <taxon>Pseudoalteromonadaceae</taxon>
        <taxon>Pseudoalteromonas</taxon>
    </lineage>
</organism>
<dbReference type="InterPro" id="IPR036291">
    <property type="entry name" value="NAD(P)-bd_dom_sf"/>
</dbReference>
<evidence type="ECO:0000313" key="3">
    <source>
        <dbReference type="Proteomes" id="UP000310249"/>
    </source>
</evidence>
<sequence length="311" mass="33635">MTNITTMKALRIHEYGGQSKLLEEQVALPNVAEDDVLIEVAYTSVNPVDWKVREGWLAEEELHQLPLILGWDVAGTVAKVGEHVTGFQVGDPVYAFGDLTKDGAYAQYISVNAALVAKKPQKLDFAQAASVPLTSLTAWQAINQLADIDSETSILIHGASGGVGSFAVQFAKRLGATVTAVASAKNHDYLRTLGADQVVDYNTPDYLQSLGQFDVVFDIVDNDVAGIYDTVKATGKYISTLKTHELPARYDFAHERVLVMPNGGQLSEIGALIDNGEIKLPEIVEMPFTSIGEAHALSETEHVRGKIVISI</sequence>
<name>A0A5S3WRP6_9GAMM</name>
<dbReference type="InterPro" id="IPR013154">
    <property type="entry name" value="ADH-like_N"/>
</dbReference>
<dbReference type="SUPFAM" id="SSF50129">
    <property type="entry name" value="GroES-like"/>
    <property type="match status" value="1"/>
</dbReference>
<dbReference type="CDD" id="cd05289">
    <property type="entry name" value="MDR_like_2"/>
    <property type="match status" value="1"/>
</dbReference>
<dbReference type="OrthoDB" id="9780520at2"/>
<dbReference type="SMART" id="SM00829">
    <property type="entry name" value="PKS_ER"/>
    <property type="match status" value="1"/>
</dbReference>
<reference evidence="2 3" key="1">
    <citation type="submission" date="2018-01" db="EMBL/GenBank/DDBJ databases">
        <authorList>
            <person name="Paulsen S."/>
            <person name="Gram L.K."/>
        </authorList>
    </citation>
    <scope>NUCLEOTIDE SEQUENCE [LARGE SCALE GENOMIC DNA]</scope>
    <source>
        <strain evidence="2 3">S2676</strain>
    </source>
</reference>
<evidence type="ECO:0000259" key="1">
    <source>
        <dbReference type="SMART" id="SM00829"/>
    </source>
</evidence>
<dbReference type="Gene3D" id="3.90.180.10">
    <property type="entry name" value="Medium-chain alcohol dehydrogenases, catalytic domain"/>
    <property type="match status" value="1"/>
</dbReference>
<dbReference type="Proteomes" id="UP000310249">
    <property type="component" value="Unassembled WGS sequence"/>
</dbReference>
<accession>A0A5S3WRP6</accession>
<dbReference type="PANTHER" id="PTHR11695:SF294">
    <property type="entry name" value="RETICULON-4-INTERACTING PROTEIN 1, MITOCHONDRIAL"/>
    <property type="match status" value="1"/>
</dbReference>
<protein>
    <submittedName>
        <fullName evidence="2">NADP-dependent oxidoreductase</fullName>
    </submittedName>
</protein>
<dbReference type="SUPFAM" id="SSF51735">
    <property type="entry name" value="NAD(P)-binding Rossmann-fold domains"/>
    <property type="match status" value="1"/>
</dbReference>
<dbReference type="AlphaFoldDB" id="A0A5S3WRP6"/>
<gene>
    <name evidence="2" type="ORF">CWB99_04445</name>
</gene>
<dbReference type="InterPro" id="IPR020843">
    <property type="entry name" value="ER"/>
</dbReference>
<dbReference type="InterPro" id="IPR011032">
    <property type="entry name" value="GroES-like_sf"/>
</dbReference>
<dbReference type="GO" id="GO:0016491">
    <property type="term" value="F:oxidoreductase activity"/>
    <property type="evidence" value="ECO:0007669"/>
    <property type="project" value="InterPro"/>
</dbReference>
<proteinExistence type="predicted"/>
<dbReference type="Pfam" id="PF08240">
    <property type="entry name" value="ADH_N"/>
    <property type="match status" value="1"/>
</dbReference>
<dbReference type="PANTHER" id="PTHR11695">
    <property type="entry name" value="ALCOHOL DEHYDROGENASE RELATED"/>
    <property type="match status" value="1"/>
</dbReference>